<proteinExistence type="inferred from homology"/>
<evidence type="ECO:0000256" key="2">
    <source>
        <dbReference type="ARBA" id="ARBA00012423"/>
    </source>
</evidence>
<name>A0A7R8ZW51_9CRUS</name>
<dbReference type="Pfam" id="PF02230">
    <property type="entry name" value="Abhydrolase_2"/>
    <property type="match status" value="3"/>
</dbReference>
<dbReference type="Gene3D" id="3.40.50.1820">
    <property type="entry name" value="alpha/beta hydrolase"/>
    <property type="match status" value="3"/>
</dbReference>
<feature type="non-terminal residue" evidence="4">
    <location>
        <position position="1"/>
    </location>
</feature>
<dbReference type="EC" id="3.1.2.22" evidence="2"/>
<comment type="similarity">
    <text evidence="1">Belongs to the AB hydrolase superfamily. AB hydrolase 2 family.</text>
</comment>
<dbReference type="SUPFAM" id="SSF53474">
    <property type="entry name" value="alpha/beta-Hydrolases"/>
    <property type="match status" value="3"/>
</dbReference>
<evidence type="ECO:0000313" key="4">
    <source>
        <dbReference type="EMBL" id="CAD7234115.1"/>
    </source>
</evidence>
<dbReference type="InterPro" id="IPR003140">
    <property type="entry name" value="PLipase/COase/thioEstase"/>
</dbReference>
<dbReference type="InterPro" id="IPR050565">
    <property type="entry name" value="LYPA1-2/EST-like"/>
</dbReference>
<evidence type="ECO:0000256" key="3">
    <source>
        <dbReference type="ARBA" id="ARBA00022801"/>
    </source>
</evidence>
<organism evidence="4">
    <name type="scientific">Cyprideis torosa</name>
    <dbReference type="NCBI Taxonomy" id="163714"/>
    <lineage>
        <taxon>Eukaryota</taxon>
        <taxon>Metazoa</taxon>
        <taxon>Ecdysozoa</taxon>
        <taxon>Arthropoda</taxon>
        <taxon>Crustacea</taxon>
        <taxon>Oligostraca</taxon>
        <taxon>Ostracoda</taxon>
        <taxon>Podocopa</taxon>
        <taxon>Podocopida</taxon>
        <taxon>Cytherocopina</taxon>
        <taxon>Cytheroidea</taxon>
        <taxon>Cytherideidae</taxon>
        <taxon>Cyprideis</taxon>
    </lineage>
</organism>
<reference evidence="4" key="1">
    <citation type="submission" date="2020-11" db="EMBL/GenBank/DDBJ databases">
        <authorList>
            <person name="Tran Van P."/>
        </authorList>
    </citation>
    <scope>NUCLEOTIDE SEQUENCE</scope>
</reference>
<dbReference type="PANTHER" id="PTHR10655:SF17">
    <property type="entry name" value="LYSOPHOSPHOLIPASE-LIKE PROTEIN 1"/>
    <property type="match status" value="1"/>
</dbReference>
<gene>
    <name evidence="4" type="ORF">CTOB1V02_LOCUS11933</name>
</gene>
<dbReference type="InterPro" id="IPR029058">
    <property type="entry name" value="AB_hydrolase_fold"/>
</dbReference>
<dbReference type="EMBL" id="OB667789">
    <property type="protein sequence ID" value="CAD7234115.1"/>
    <property type="molecule type" value="Genomic_DNA"/>
</dbReference>
<evidence type="ECO:0000256" key="1">
    <source>
        <dbReference type="ARBA" id="ARBA00006499"/>
    </source>
</evidence>
<dbReference type="AlphaFoldDB" id="A0A7R8ZW51"/>
<dbReference type="OrthoDB" id="2418081at2759"/>
<dbReference type="PANTHER" id="PTHR10655">
    <property type="entry name" value="LYSOPHOSPHOLIPASE-RELATED"/>
    <property type="match status" value="1"/>
</dbReference>
<keyword evidence="3" id="KW-0378">Hydrolase</keyword>
<sequence length="264" mass="28513">MDYLPAIEYETAPTPTAAVIWLHGLGADGNDFRPIVPELKLPAEPGIRFIFPHAPSIPVTPPTANKIMDYLPAIEYETAPTPTAAVIWLHGLGADGNDFRPIVPELKLPAEPGIRFIFPHAPSIPVTPSTANKIMDYLPAIEYETAPAPTAAVIWLHGLGADGNDFRPIVPELKLPAEPGIRFIFPHAPSIPVTVNNGYVMPAWYDILEMVIDRKVDAAQLNASAAKITALIDREIERGIASERIVIAGFSQGGAVAYQTALSY</sequence>
<dbReference type="GO" id="GO:0008474">
    <property type="term" value="F:palmitoyl-(protein) hydrolase activity"/>
    <property type="evidence" value="ECO:0007669"/>
    <property type="project" value="UniProtKB-EC"/>
</dbReference>
<protein>
    <recommendedName>
        <fullName evidence="2">palmitoyl-protein hydrolase</fullName>
        <ecNumber evidence="2">3.1.2.22</ecNumber>
    </recommendedName>
</protein>
<accession>A0A7R8ZW51</accession>